<reference evidence="6 7" key="2">
    <citation type="journal article" date="2012" name="J. Bacteriol.">
        <title>Complete genome sequences of Desulfosporosinus orientis DSM765T, Desulfosporosinus youngiae DSM17734T, Desulfosporosinus meridiei DSM13257T, and Desulfosporosinus acidiphilus DSM22704T.</title>
        <authorList>
            <person name="Pester M."/>
            <person name="Brambilla E."/>
            <person name="Alazard D."/>
            <person name="Rattei T."/>
            <person name="Weinmaier T."/>
            <person name="Han J."/>
            <person name="Lucas S."/>
            <person name="Lapidus A."/>
            <person name="Cheng J.F."/>
            <person name="Goodwin L."/>
            <person name="Pitluck S."/>
            <person name="Peters L."/>
            <person name="Ovchinnikova G."/>
            <person name="Teshima H."/>
            <person name="Detter J.C."/>
            <person name="Han C.S."/>
            <person name="Tapia R."/>
            <person name="Land M.L."/>
            <person name="Hauser L."/>
            <person name="Kyrpides N.C."/>
            <person name="Ivanova N.N."/>
            <person name="Pagani I."/>
            <person name="Huntmann M."/>
            <person name="Wei C.L."/>
            <person name="Davenport K.W."/>
            <person name="Daligault H."/>
            <person name="Chain P.S."/>
            <person name="Chen A."/>
            <person name="Mavromatis K."/>
            <person name="Markowitz V."/>
            <person name="Szeto E."/>
            <person name="Mikhailova N."/>
            <person name="Pati A."/>
            <person name="Wagner M."/>
            <person name="Woyke T."/>
            <person name="Ollivier B."/>
            <person name="Klenk H.P."/>
            <person name="Spring S."/>
            <person name="Loy A."/>
        </authorList>
    </citation>
    <scope>NUCLEOTIDE SEQUENCE [LARGE SCALE GENOMIC DNA]</scope>
    <source>
        <strain evidence="7">ATCC 19365 / DSM 765 / NCIMB 8382 / VKM B-1628</strain>
    </source>
</reference>
<dbReference type="PANTHER" id="PTHR43649">
    <property type="entry name" value="ARABINOSE-BINDING PROTEIN-RELATED"/>
    <property type="match status" value="1"/>
</dbReference>
<dbReference type="Gene3D" id="3.40.190.10">
    <property type="entry name" value="Periplasmic binding protein-like II"/>
    <property type="match status" value="1"/>
</dbReference>
<dbReference type="eggNOG" id="COG1653">
    <property type="taxonomic scope" value="Bacteria"/>
</dbReference>
<dbReference type="AlphaFoldDB" id="G7WGB1"/>
<dbReference type="PROSITE" id="PS51257">
    <property type="entry name" value="PROKAR_LIPOPROTEIN"/>
    <property type="match status" value="1"/>
</dbReference>
<comment type="similarity">
    <text evidence="2">Belongs to the bacterial solute-binding protein 1 family.</text>
</comment>
<sequence length="440" mass="48400">MRRFKCLGVIMAILMVLMSAVTGCGSTKTASESPDNGKPVEIEYWYGLGGKLGENMKAAIDKFNQSQNKVHVTGVAQASYDDTFRALQAGIAAKKAPAVVLLENIRANTLAQREVLAPLDDLVANDKNFNPEDFVPSFYKQGQMNGKLYYLPAYATTQVLYYRKDMFEKANIDPDKALQTWESLAEAAKKLTQRNGGEVAVYGWEPMWDEKNLIDATLSKGGKFLSEDGKTVTIDSPEWVDTWEFFRKAIFDDKIMRIHSGGQGWQYWYDTIGDVMKGNAAGYTGSSGDQGDLDFSIIAAHIQPGWEGHGPAPQAFSQALAIPAITSPEQKEAAFEWIKFFTGTENSADWSMKTGYIGVRKSSMESQAFKDYSAKNPQALVPFEQAMVSSPEFIDPTGGKILDALKKAADKVEIENVPAATALQQAQKEAQEALDKVLGK</sequence>
<dbReference type="STRING" id="768706.Desor_5469"/>
<dbReference type="OrthoDB" id="383712at2"/>
<dbReference type="CDD" id="cd14748">
    <property type="entry name" value="PBP2_UgpB"/>
    <property type="match status" value="1"/>
</dbReference>
<evidence type="ECO:0000256" key="1">
    <source>
        <dbReference type="ARBA" id="ARBA00004196"/>
    </source>
</evidence>
<dbReference type="PATRIC" id="fig|768706.3.peg.5571"/>
<dbReference type="SUPFAM" id="SSF53850">
    <property type="entry name" value="Periplasmic binding protein-like II"/>
    <property type="match status" value="1"/>
</dbReference>
<name>G7WGB1_DESOD</name>
<evidence type="ECO:0000256" key="2">
    <source>
        <dbReference type="ARBA" id="ARBA00008520"/>
    </source>
</evidence>
<dbReference type="RefSeq" id="WP_014187645.1">
    <property type="nucleotide sequence ID" value="NC_016584.1"/>
</dbReference>
<evidence type="ECO:0000256" key="5">
    <source>
        <dbReference type="SAM" id="SignalP"/>
    </source>
</evidence>
<evidence type="ECO:0000313" key="6">
    <source>
        <dbReference type="EMBL" id="AET70843.1"/>
    </source>
</evidence>
<protein>
    <submittedName>
        <fullName evidence="6">ABC-type sugar transport system, periplasmic component</fullName>
    </submittedName>
</protein>
<keyword evidence="7" id="KW-1185">Reference proteome</keyword>
<keyword evidence="6" id="KW-0762">Sugar transport</keyword>
<keyword evidence="3" id="KW-0813">Transport</keyword>
<dbReference type="EMBL" id="CP003108">
    <property type="protein sequence ID" value="AET70843.1"/>
    <property type="molecule type" value="Genomic_DNA"/>
</dbReference>
<evidence type="ECO:0000256" key="3">
    <source>
        <dbReference type="ARBA" id="ARBA00022448"/>
    </source>
</evidence>
<comment type="subcellular location">
    <subcellularLocation>
        <location evidence="1">Cell envelope</location>
    </subcellularLocation>
</comment>
<feature type="chain" id="PRO_5039328470" evidence="5">
    <location>
        <begin position="24"/>
        <end position="440"/>
    </location>
</feature>
<dbReference type="Pfam" id="PF13416">
    <property type="entry name" value="SBP_bac_8"/>
    <property type="match status" value="1"/>
</dbReference>
<proteinExistence type="inferred from homology"/>
<keyword evidence="4 5" id="KW-0732">Signal</keyword>
<dbReference type="Proteomes" id="UP000006346">
    <property type="component" value="Chromosome"/>
</dbReference>
<dbReference type="KEGG" id="dor:Desor_5469"/>
<dbReference type="InterPro" id="IPR006059">
    <property type="entry name" value="SBP"/>
</dbReference>
<dbReference type="PANTHER" id="PTHR43649:SF31">
    <property type="entry name" value="SN-GLYCEROL-3-PHOSPHATE-BINDING PERIPLASMIC PROTEIN UGPB"/>
    <property type="match status" value="1"/>
</dbReference>
<feature type="signal peptide" evidence="5">
    <location>
        <begin position="1"/>
        <end position="23"/>
    </location>
</feature>
<evidence type="ECO:0000313" key="7">
    <source>
        <dbReference type="Proteomes" id="UP000006346"/>
    </source>
</evidence>
<dbReference type="InterPro" id="IPR050490">
    <property type="entry name" value="Bact_solute-bd_prot1"/>
</dbReference>
<accession>G7WGB1</accession>
<dbReference type="HOGENOM" id="CLU_031285_3_1_9"/>
<reference evidence="7" key="1">
    <citation type="submission" date="2011-11" db="EMBL/GenBank/DDBJ databases">
        <title>Complete sequence of Desulfosporosinus orientis DSM 765.</title>
        <authorList>
            <person name="Lucas S."/>
            <person name="Han J."/>
            <person name="Lapidus A."/>
            <person name="Cheng J.-F."/>
            <person name="Goodwin L."/>
            <person name="Pitluck S."/>
            <person name="Peters L."/>
            <person name="Ovchinnikova G."/>
            <person name="Teshima H."/>
            <person name="Detter J.C."/>
            <person name="Han C."/>
            <person name="Tapia R."/>
            <person name="Land M."/>
            <person name="Hauser L."/>
            <person name="Kyrpides N."/>
            <person name="Ivanova N."/>
            <person name="Pagani I."/>
            <person name="Pester M."/>
            <person name="Spring S."/>
            <person name="Ollivier B."/>
            <person name="Rattei T."/>
            <person name="Klenk H.-P."/>
            <person name="Wagner M."/>
            <person name="Loy A."/>
            <person name="Woyke T."/>
        </authorList>
    </citation>
    <scope>NUCLEOTIDE SEQUENCE [LARGE SCALE GENOMIC DNA]</scope>
    <source>
        <strain evidence="7">ATCC 19365 / DSM 765 / NCIMB 8382 / VKM B-1628</strain>
    </source>
</reference>
<organism evidence="6 7">
    <name type="scientific">Desulfosporosinus orientis (strain ATCC 19365 / DSM 765 / NCIMB 8382 / VKM B-1628 / Singapore I)</name>
    <name type="common">Desulfotomaculum orientis</name>
    <dbReference type="NCBI Taxonomy" id="768706"/>
    <lineage>
        <taxon>Bacteria</taxon>
        <taxon>Bacillati</taxon>
        <taxon>Bacillota</taxon>
        <taxon>Clostridia</taxon>
        <taxon>Eubacteriales</taxon>
        <taxon>Desulfitobacteriaceae</taxon>
        <taxon>Desulfosporosinus</taxon>
    </lineage>
</organism>
<dbReference type="GO" id="GO:0030313">
    <property type="term" value="C:cell envelope"/>
    <property type="evidence" value="ECO:0007669"/>
    <property type="project" value="UniProtKB-SubCell"/>
</dbReference>
<evidence type="ECO:0000256" key="4">
    <source>
        <dbReference type="ARBA" id="ARBA00022729"/>
    </source>
</evidence>
<gene>
    <name evidence="6" type="ordered locus">Desor_5469</name>
</gene>